<dbReference type="EMBL" id="JACHKZ010000001">
    <property type="protein sequence ID" value="MBB6576221.1"/>
    <property type="molecule type" value="Genomic_DNA"/>
</dbReference>
<dbReference type="RefSeq" id="WP_184704456.1">
    <property type="nucleotide sequence ID" value="NZ_JACHKZ010000001.1"/>
</dbReference>
<feature type="transmembrane region" description="Helical" evidence="1">
    <location>
        <begin position="210"/>
        <end position="232"/>
    </location>
</feature>
<feature type="transmembrane region" description="Helical" evidence="1">
    <location>
        <begin position="20"/>
        <end position="49"/>
    </location>
</feature>
<keyword evidence="1" id="KW-0812">Transmembrane</keyword>
<evidence type="ECO:0000313" key="3">
    <source>
        <dbReference type="Proteomes" id="UP000562492"/>
    </source>
</evidence>
<dbReference type="Proteomes" id="UP000562492">
    <property type="component" value="Unassembled WGS sequence"/>
</dbReference>
<evidence type="ECO:0000313" key="2">
    <source>
        <dbReference type="EMBL" id="MBB6576221.1"/>
    </source>
</evidence>
<sequence length="234" mass="24117">MAEQVPKGALGSALRTGASAGVSMVGGIALGVALAFALGLLSTTYYLVLWSSAKAALPADALGAGPVVVLVLLALTIPAYFFMGMSLGRGMALAKLVRRYGPALAQPLADQLATRIEALPAAHRTFHRGADVFSAEAAVEKLKPLVGDGAVVRKVVGMLMDRLPLSELMQEWGETRAAHGGGEALPGDPALRSFLAARIQQTLDGMASPALTWLGALLAVHAVVFGAGLWLLRG</sequence>
<keyword evidence="1" id="KW-1133">Transmembrane helix</keyword>
<name>A0ABR6RAP3_9BURK</name>
<feature type="transmembrane region" description="Helical" evidence="1">
    <location>
        <begin position="61"/>
        <end position="83"/>
    </location>
</feature>
<proteinExistence type="predicted"/>
<evidence type="ECO:0000256" key="1">
    <source>
        <dbReference type="SAM" id="Phobius"/>
    </source>
</evidence>
<accession>A0ABR6RAP3</accession>
<gene>
    <name evidence="2" type="ORF">HNP33_000269</name>
</gene>
<keyword evidence="3" id="KW-1185">Reference proteome</keyword>
<protein>
    <recommendedName>
        <fullName evidence="4">Type II secretion system protein GspF domain-containing protein</fullName>
    </recommendedName>
</protein>
<keyword evidence="1" id="KW-0472">Membrane</keyword>
<reference evidence="2 3" key="1">
    <citation type="submission" date="2020-08" db="EMBL/GenBank/DDBJ databases">
        <title>Functional genomics of gut bacteria from endangered species of beetles.</title>
        <authorList>
            <person name="Carlos-Shanley C."/>
        </authorList>
    </citation>
    <scope>NUCLEOTIDE SEQUENCE [LARGE SCALE GENOMIC DNA]</scope>
    <source>
        <strain evidence="2 3">S00124</strain>
    </source>
</reference>
<evidence type="ECO:0008006" key="4">
    <source>
        <dbReference type="Google" id="ProtNLM"/>
    </source>
</evidence>
<organism evidence="2 3">
    <name type="scientific">Comamonas odontotermitis</name>
    <dbReference type="NCBI Taxonomy" id="379895"/>
    <lineage>
        <taxon>Bacteria</taxon>
        <taxon>Pseudomonadati</taxon>
        <taxon>Pseudomonadota</taxon>
        <taxon>Betaproteobacteria</taxon>
        <taxon>Burkholderiales</taxon>
        <taxon>Comamonadaceae</taxon>
        <taxon>Comamonas</taxon>
    </lineage>
</organism>
<comment type="caution">
    <text evidence="2">The sequence shown here is derived from an EMBL/GenBank/DDBJ whole genome shotgun (WGS) entry which is preliminary data.</text>
</comment>